<organism evidence="3 4">
    <name type="scientific">Emericellopsis atlantica</name>
    <dbReference type="NCBI Taxonomy" id="2614577"/>
    <lineage>
        <taxon>Eukaryota</taxon>
        <taxon>Fungi</taxon>
        <taxon>Dikarya</taxon>
        <taxon>Ascomycota</taxon>
        <taxon>Pezizomycotina</taxon>
        <taxon>Sordariomycetes</taxon>
        <taxon>Hypocreomycetidae</taxon>
        <taxon>Hypocreales</taxon>
        <taxon>Bionectriaceae</taxon>
        <taxon>Emericellopsis</taxon>
    </lineage>
</organism>
<feature type="compositionally biased region" description="Low complexity" evidence="1">
    <location>
        <begin position="1112"/>
        <end position="1127"/>
    </location>
</feature>
<feature type="compositionally biased region" description="Polar residues" evidence="1">
    <location>
        <begin position="96"/>
        <end position="106"/>
    </location>
</feature>
<dbReference type="Pfam" id="PF26082">
    <property type="entry name" value="zf-C2H2_AcuF"/>
    <property type="match status" value="1"/>
</dbReference>
<accession>A0A9P7ZCI3</accession>
<keyword evidence="4" id="KW-1185">Reference proteome</keyword>
<gene>
    <name evidence="3" type="ORF">F5Z01DRAFT_471878</name>
</gene>
<dbReference type="GeneID" id="70290903"/>
<dbReference type="PANTHER" id="PTHR35391:SF3">
    <property type="entry name" value="FINGER DOMAIN PROTEIN, PUTATIVE (AFU_ORTHOLOGUE AFUA_8G04300)-RELATED"/>
    <property type="match status" value="1"/>
</dbReference>
<dbReference type="EMBL" id="MU251295">
    <property type="protein sequence ID" value="KAG9249668.1"/>
    <property type="molecule type" value="Genomic_DNA"/>
</dbReference>
<feature type="region of interest" description="Disordered" evidence="1">
    <location>
        <begin position="316"/>
        <end position="336"/>
    </location>
</feature>
<feature type="compositionally biased region" description="Acidic residues" evidence="1">
    <location>
        <begin position="609"/>
        <end position="625"/>
    </location>
</feature>
<feature type="compositionally biased region" description="Basic and acidic residues" evidence="1">
    <location>
        <begin position="277"/>
        <end position="286"/>
    </location>
</feature>
<feature type="region of interest" description="Disordered" evidence="1">
    <location>
        <begin position="1"/>
        <end position="134"/>
    </location>
</feature>
<evidence type="ECO:0000313" key="4">
    <source>
        <dbReference type="Proteomes" id="UP000887229"/>
    </source>
</evidence>
<comment type="caution">
    <text evidence="3">The sequence shown here is derived from an EMBL/GenBank/DDBJ whole genome shotgun (WGS) entry which is preliminary data.</text>
</comment>
<evidence type="ECO:0000259" key="2">
    <source>
        <dbReference type="PROSITE" id="PS00028"/>
    </source>
</evidence>
<protein>
    <recommendedName>
        <fullName evidence="2">C2H2-type domain-containing protein</fullName>
    </recommendedName>
</protein>
<feature type="domain" description="C2H2-type" evidence="2">
    <location>
        <begin position="884"/>
        <end position="904"/>
    </location>
</feature>
<evidence type="ECO:0000256" key="1">
    <source>
        <dbReference type="SAM" id="MobiDB-lite"/>
    </source>
</evidence>
<feature type="region of interest" description="Disordered" evidence="1">
    <location>
        <begin position="1088"/>
        <end position="1127"/>
    </location>
</feature>
<feature type="compositionally biased region" description="Basic and acidic residues" evidence="1">
    <location>
        <begin position="10"/>
        <end position="24"/>
    </location>
</feature>
<dbReference type="SMART" id="SM00355">
    <property type="entry name" value="ZnF_C2H2"/>
    <property type="match status" value="3"/>
</dbReference>
<name>A0A9P7ZCI3_9HYPO</name>
<sequence length="1127" mass="124581">MSPTLAMSYSERDYDPNHKPRNEYHSSTAATPHGADTISPSALHHFETTPGGSSSALSCSSDLDEDPFLGAELGDSHGQSSPFDDNFDFKPIYVAPSTSNGTQSAQDAIESPYPLTPDPSVSIHTASPRSELRAVTRHHHIHPPPSISPQELQKPWKPQQIIERPTQLTPSQSSSARTSEDGLAPARMNMPATSPKLVISVWDHEQDVANETAERHFRDDESIATAGGVKSAGDLISSNATRDAEGMWQRDPSTGHGGIDPRHRDSEEAEQNIQELAKSRERDQRNGEVGQWLSANLDEPSAPRENSEQDIRAIEEKNRNSQDRIPMGQDTENWFIPGQTYYSGGGGKMTQEDEDILAADRNWGDAPIIHRILDGRKPGQTQPVSSAAAMAKFERLCRDNDSILSRQATWGTRRRSFHSTASVDMEGVLSGNLFKKLSLTKTPEKTSKATELLRDIRGFVRRPSISGLRKRRSSNASNVSDDGREEQPPTLAKRDSTGSPHLAPPDRTSSWGKNKTPSINTAIMSMGTGAAAVGTHHARKASVGATSPRGFLSSLQVDNPLKRARSRSEVPRPTSASNLDASPGLADLWKANGGVPVTSVRQPAPPQQDLDDEDDDDEDADDPSLEGEANQIDTVTPNLLGFQQHVLALNPYMQGRYEYLVDRIAHQQVVRYKSLLTLKVKHLNMGANCANGGLCMALGGQAKLLEPKAGAKATEGLAMHFQDDEGENAPMEGQINQDSFPKDIPMPPAQQLPAEFECQLCFTQKKFNKPSDWTKHVHEDVMPFTCTWDRCRDAKSFKRKADWVRHENEGHRHLDSWTCNVEDCSHTCYRRDNFLQHLVREHKFAEPKLKTKTAIKKAFGTDPTWQKVEECHIGNQNRPQDEPCRFCGKTFPTWKKLTVHLAKHMEHIALPVLRLVAAKAKEISADTIISPVQDPPVRTYPAVNPNDPFPPVHHHHDMSQMLANSSFQDTGYQMYPIVPPGQQHNQQQDFYSTQYNAMAQPYSQPALGLDSAMNQGFNGHMQTMPATSAPYGSTAQYMTASNSGHGFENGMEPFPDLPNDLSDGVGLHDDNQMGSSLGFNHMVDPSTASASPYSGHSSHSPFVRSPHMGADNYNNNHWNNQHMHQFQ</sequence>
<feature type="compositionally biased region" description="Polar residues" evidence="1">
    <location>
        <begin position="166"/>
        <end position="177"/>
    </location>
</feature>
<dbReference type="RefSeq" id="XP_046113592.1">
    <property type="nucleotide sequence ID" value="XM_046260000.1"/>
</dbReference>
<feature type="region of interest" description="Disordered" evidence="1">
    <location>
        <begin position="464"/>
        <end position="520"/>
    </location>
</feature>
<feature type="region of interest" description="Disordered" evidence="1">
    <location>
        <begin position="162"/>
        <end position="191"/>
    </location>
</feature>
<dbReference type="PROSITE" id="PS00028">
    <property type="entry name" value="ZINC_FINGER_C2H2_1"/>
    <property type="match status" value="2"/>
</dbReference>
<reference evidence="3" key="1">
    <citation type="journal article" date="2021" name="IMA Fungus">
        <title>Genomic characterization of three marine fungi, including Emericellopsis atlantica sp. nov. with signatures of a generalist lifestyle and marine biomass degradation.</title>
        <authorList>
            <person name="Hagestad O.C."/>
            <person name="Hou L."/>
            <person name="Andersen J.H."/>
            <person name="Hansen E.H."/>
            <person name="Altermark B."/>
            <person name="Li C."/>
            <person name="Kuhnert E."/>
            <person name="Cox R.J."/>
            <person name="Crous P.W."/>
            <person name="Spatafora J.W."/>
            <person name="Lail K."/>
            <person name="Amirebrahimi M."/>
            <person name="Lipzen A."/>
            <person name="Pangilinan J."/>
            <person name="Andreopoulos W."/>
            <person name="Hayes R.D."/>
            <person name="Ng V."/>
            <person name="Grigoriev I.V."/>
            <person name="Jackson S.A."/>
            <person name="Sutton T.D.S."/>
            <person name="Dobson A.D.W."/>
            <person name="Rama T."/>
        </authorList>
    </citation>
    <scope>NUCLEOTIDE SEQUENCE</scope>
    <source>
        <strain evidence="3">TS7</strain>
    </source>
</reference>
<evidence type="ECO:0000313" key="3">
    <source>
        <dbReference type="EMBL" id="KAG9249668.1"/>
    </source>
</evidence>
<dbReference type="AlphaFoldDB" id="A0A9P7ZCI3"/>
<feature type="region of interest" description="Disordered" evidence="1">
    <location>
        <begin position="210"/>
        <end position="287"/>
    </location>
</feature>
<feature type="compositionally biased region" description="Basic and acidic residues" evidence="1">
    <location>
        <begin position="481"/>
        <end position="496"/>
    </location>
</feature>
<feature type="compositionally biased region" description="Basic and acidic residues" evidence="1">
    <location>
        <begin position="210"/>
        <end position="221"/>
    </location>
</feature>
<feature type="domain" description="C2H2-type" evidence="2">
    <location>
        <begin position="819"/>
        <end position="842"/>
    </location>
</feature>
<dbReference type="Proteomes" id="UP000887229">
    <property type="component" value="Unassembled WGS sequence"/>
</dbReference>
<dbReference type="InterPro" id="IPR058925">
    <property type="entry name" value="zf-C2H2_AcuF"/>
</dbReference>
<dbReference type="OrthoDB" id="5315052at2759"/>
<dbReference type="InterPro" id="IPR013087">
    <property type="entry name" value="Znf_C2H2_type"/>
</dbReference>
<proteinExistence type="predicted"/>
<feature type="region of interest" description="Disordered" evidence="1">
    <location>
        <begin position="539"/>
        <end position="632"/>
    </location>
</feature>
<dbReference type="PANTHER" id="PTHR35391">
    <property type="entry name" value="C2H2-TYPE DOMAIN-CONTAINING PROTEIN-RELATED"/>
    <property type="match status" value="1"/>
</dbReference>
<feature type="compositionally biased region" description="Polar residues" evidence="1">
    <location>
        <begin position="507"/>
        <end position="520"/>
    </location>
</feature>
<feature type="compositionally biased region" description="Low complexity" evidence="1">
    <location>
        <begin position="1088"/>
        <end position="1101"/>
    </location>
</feature>